<dbReference type="EMBL" id="BMAV01007773">
    <property type="protein sequence ID" value="GFY50872.1"/>
    <property type="molecule type" value="Genomic_DNA"/>
</dbReference>
<evidence type="ECO:0000313" key="1">
    <source>
        <dbReference type="EMBL" id="GFY50872.1"/>
    </source>
</evidence>
<comment type="caution">
    <text evidence="1">The sequence shown here is derived from an EMBL/GenBank/DDBJ whole genome shotgun (WGS) entry which is preliminary data.</text>
</comment>
<name>A0A8X6XBV7_9ARAC</name>
<reference evidence="1" key="1">
    <citation type="submission" date="2020-08" db="EMBL/GenBank/DDBJ databases">
        <title>Multicomponent nature underlies the extraordinary mechanical properties of spider dragline silk.</title>
        <authorList>
            <person name="Kono N."/>
            <person name="Nakamura H."/>
            <person name="Mori M."/>
            <person name="Yoshida Y."/>
            <person name="Ohtoshi R."/>
            <person name="Malay A.D."/>
            <person name="Moran D.A.P."/>
            <person name="Tomita M."/>
            <person name="Numata K."/>
            <person name="Arakawa K."/>
        </authorList>
    </citation>
    <scope>NUCLEOTIDE SEQUENCE</scope>
</reference>
<accession>A0A8X6XBV7</accession>
<protein>
    <submittedName>
        <fullName evidence="1">Uncharacterized protein</fullName>
    </submittedName>
</protein>
<dbReference type="AlphaFoldDB" id="A0A8X6XBV7"/>
<organism evidence="1 2">
    <name type="scientific">Trichonephila inaurata madagascariensis</name>
    <dbReference type="NCBI Taxonomy" id="2747483"/>
    <lineage>
        <taxon>Eukaryota</taxon>
        <taxon>Metazoa</taxon>
        <taxon>Ecdysozoa</taxon>
        <taxon>Arthropoda</taxon>
        <taxon>Chelicerata</taxon>
        <taxon>Arachnida</taxon>
        <taxon>Araneae</taxon>
        <taxon>Araneomorphae</taxon>
        <taxon>Entelegynae</taxon>
        <taxon>Araneoidea</taxon>
        <taxon>Nephilidae</taxon>
        <taxon>Trichonephila</taxon>
        <taxon>Trichonephila inaurata</taxon>
    </lineage>
</organism>
<dbReference type="Proteomes" id="UP000886998">
    <property type="component" value="Unassembled WGS sequence"/>
</dbReference>
<sequence>MVIFFRLRNTGRFTLPIGRSLTGENLELDITLISNSFEIEEIIFEDNPRNEPALEDNLELVITVLIPSEDFTDAVDVNIVPGMLGLLISSKCYV</sequence>
<keyword evidence="2" id="KW-1185">Reference proteome</keyword>
<evidence type="ECO:0000313" key="2">
    <source>
        <dbReference type="Proteomes" id="UP000886998"/>
    </source>
</evidence>
<gene>
    <name evidence="1" type="ORF">TNIN_283601</name>
</gene>
<proteinExistence type="predicted"/>